<evidence type="ECO:0000313" key="3">
    <source>
        <dbReference type="Proteomes" id="UP001260715"/>
    </source>
</evidence>
<evidence type="ECO:0008006" key="4">
    <source>
        <dbReference type="Google" id="ProtNLM"/>
    </source>
</evidence>
<evidence type="ECO:0000256" key="1">
    <source>
        <dbReference type="SAM" id="Phobius"/>
    </source>
</evidence>
<dbReference type="RefSeq" id="WP_255411892.1">
    <property type="nucleotide sequence ID" value="NZ_CP083589.1"/>
</dbReference>
<dbReference type="Proteomes" id="UP001260715">
    <property type="component" value="Unassembled WGS sequence"/>
</dbReference>
<organism evidence="2 3">
    <name type="scientific">Herbaspirillum frisingense</name>
    <dbReference type="NCBI Taxonomy" id="92645"/>
    <lineage>
        <taxon>Bacteria</taxon>
        <taxon>Pseudomonadati</taxon>
        <taxon>Pseudomonadota</taxon>
        <taxon>Betaproteobacteria</taxon>
        <taxon>Burkholderiales</taxon>
        <taxon>Oxalobacteraceae</taxon>
        <taxon>Herbaspirillum</taxon>
    </lineage>
</organism>
<gene>
    <name evidence="2" type="ORF">J2W50_002138</name>
</gene>
<comment type="caution">
    <text evidence="2">The sequence shown here is derived from an EMBL/GenBank/DDBJ whole genome shotgun (WGS) entry which is preliminary data.</text>
</comment>
<keyword evidence="1" id="KW-1133">Transmembrane helix</keyword>
<reference evidence="2 3" key="1">
    <citation type="submission" date="2023-07" db="EMBL/GenBank/DDBJ databases">
        <title>Sorghum-associated microbial communities from plants grown in Nebraska, USA.</title>
        <authorList>
            <person name="Schachtman D."/>
        </authorList>
    </citation>
    <scope>NUCLEOTIDE SEQUENCE [LARGE SCALE GENOMIC DNA]</scope>
    <source>
        <strain evidence="2 3">596</strain>
    </source>
</reference>
<keyword evidence="1" id="KW-0472">Membrane</keyword>
<name>A0ABU1PDD4_9BURK</name>
<evidence type="ECO:0000313" key="2">
    <source>
        <dbReference type="EMBL" id="MDR6583940.1"/>
    </source>
</evidence>
<feature type="transmembrane region" description="Helical" evidence="1">
    <location>
        <begin position="21"/>
        <end position="40"/>
    </location>
</feature>
<protein>
    <recommendedName>
        <fullName evidence="4">ABC transporter permease</fullName>
    </recommendedName>
</protein>
<keyword evidence="3" id="KW-1185">Reference proteome</keyword>
<sequence length="43" mass="4888">MSVFSRFLLKQGVLASPWWQRVIAVLPVLLLLWLGVHWALGEG</sequence>
<accession>A0ABU1PDD4</accession>
<keyword evidence="1" id="KW-0812">Transmembrane</keyword>
<proteinExistence type="predicted"/>
<dbReference type="EMBL" id="JAVDSJ010000002">
    <property type="protein sequence ID" value="MDR6583940.1"/>
    <property type="molecule type" value="Genomic_DNA"/>
</dbReference>